<feature type="transmembrane region" description="Helical" evidence="1">
    <location>
        <begin position="53"/>
        <end position="73"/>
    </location>
</feature>
<evidence type="ECO:0000256" key="1">
    <source>
        <dbReference type="SAM" id="Phobius"/>
    </source>
</evidence>
<dbReference type="Proteomes" id="UP000031390">
    <property type="component" value="Unassembled WGS sequence"/>
</dbReference>
<reference evidence="2 4" key="1">
    <citation type="submission" date="2014-12" db="EMBL/GenBank/DDBJ databases">
        <title>Genome sequence of Morococcus cerebrosus.</title>
        <authorList>
            <person name="Shin S.-K."/>
            <person name="Yi H."/>
        </authorList>
    </citation>
    <scope>NUCLEOTIDE SEQUENCE [LARGE SCALE GENOMIC DNA]</scope>
    <source>
        <strain evidence="2 4">CIP 81.93</strain>
    </source>
</reference>
<feature type="transmembrane region" description="Helical" evidence="1">
    <location>
        <begin position="125"/>
        <end position="147"/>
    </location>
</feature>
<keyword evidence="5" id="KW-1185">Reference proteome</keyword>
<evidence type="ECO:0000313" key="3">
    <source>
        <dbReference type="EMBL" id="UNV87170.1"/>
    </source>
</evidence>
<dbReference type="PATRIC" id="fig|1056807.3.peg.108"/>
<accession>A0A0C1HG85</accession>
<feature type="transmembrane region" description="Helical" evidence="1">
    <location>
        <begin position="93"/>
        <end position="113"/>
    </location>
</feature>
<feature type="transmembrane region" description="Helical" evidence="1">
    <location>
        <begin position="6"/>
        <end position="32"/>
    </location>
</feature>
<keyword evidence="1" id="KW-1133">Transmembrane helix</keyword>
<dbReference type="Proteomes" id="UP000829504">
    <property type="component" value="Chromosome"/>
</dbReference>
<reference evidence="3 5" key="2">
    <citation type="submission" date="2022-03" db="EMBL/GenBank/DDBJ databases">
        <title>Genome sequencing of Morococcus cerebrosus.</title>
        <authorList>
            <person name="Baek M.-G."/>
            <person name="Yi H."/>
        </authorList>
    </citation>
    <scope>NUCLEOTIDE SEQUENCE [LARGE SCALE GENOMIC DNA]</scope>
    <source>
        <strain evidence="3 5">CIP 81.93</strain>
    </source>
</reference>
<evidence type="ECO:0000313" key="2">
    <source>
        <dbReference type="EMBL" id="KIC13239.1"/>
    </source>
</evidence>
<gene>
    <name evidence="2" type="ORF">MCC93_01130</name>
    <name evidence="3" type="ORF">MON37_11065</name>
</gene>
<protein>
    <submittedName>
        <fullName evidence="2">Membrane protein</fullName>
    </submittedName>
</protein>
<evidence type="ECO:0000313" key="4">
    <source>
        <dbReference type="Proteomes" id="UP000031390"/>
    </source>
</evidence>
<sequence length="149" mass="16967">MSLYAIAHIIHLYCAIAFVGGVFFEMLVLSVMHTGRVSRESRREVERAMSYRAVRVMPPVVITLFISGIVMVFNRYLPFLSQPFATSFGTLLTLKILLAVSVLVHFAIAVVKMARHTLTVGWSKYIHAVVFSHMLFIVFFAKAMFYLSW</sequence>
<dbReference type="EMBL" id="JUFZ01000003">
    <property type="protein sequence ID" value="KIC13239.1"/>
    <property type="molecule type" value="Genomic_DNA"/>
</dbReference>
<keyword evidence="1" id="KW-0812">Transmembrane</keyword>
<dbReference type="EMBL" id="CP094242">
    <property type="protein sequence ID" value="UNV87170.1"/>
    <property type="molecule type" value="Genomic_DNA"/>
</dbReference>
<proteinExistence type="predicted"/>
<dbReference type="AlphaFoldDB" id="A0A0C1HG85"/>
<dbReference type="InterPro" id="IPR007418">
    <property type="entry name" value="DUF474"/>
</dbReference>
<organism evidence="2 4">
    <name type="scientific">Morococcus cerebrosus</name>
    <dbReference type="NCBI Taxonomy" id="1056807"/>
    <lineage>
        <taxon>Bacteria</taxon>
        <taxon>Pseudomonadati</taxon>
        <taxon>Pseudomonadota</taxon>
        <taxon>Betaproteobacteria</taxon>
        <taxon>Neisseriales</taxon>
        <taxon>Neisseriaceae</taxon>
        <taxon>Morococcus</taxon>
    </lineage>
</organism>
<name>A0A0C1HG85_9NEIS</name>
<evidence type="ECO:0000313" key="5">
    <source>
        <dbReference type="Proteomes" id="UP000829504"/>
    </source>
</evidence>
<keyword evidence="1" id="KW-0472">Membrane</keyword>
<dbReference type="RefSeq" id="WP_016686900.1">
    <property type="nucleotide sequence ID" value="NZ_CP094242.1"/>
</dbReference>
<dbReference type="PIRSF" id="PIRSF015875">
    <property type="entry name" value="UCP015875"/>
    <property type="match status" value="1"/>
</dbReference>